<evidence type="ECO:0000313" key="3">
    <source>
        <dbReference type="Proteomes" id="UP000321805"/>
    </source>
</evidence>
<dbReference type="KEGG" id="bsol:FSW04_00235"/>
<keyword evidence="3" id="KW-1185">Reference proteome</keyword>
<reference evidence="2 3" key="1">
    <citation type="journal article" date="2018" name="J. Microbiol.">
        <title>Baekduia soli gen. nov., sp. nov., a novel bacterium isolated from the soil of Baekdu Mountain and proposal of a novel family name, Baekduiaceae fam. nov.</title>
        <authorList>
            <person name="An D.S."/>
            <person name="Siddiqi M.Z."/>
            <person name="Kim K.H."/>
            <person name="Yu H.S."/>
            <person name="Im W.T."/>
        </authorList>
    </citation>
    <scope>NUCLEOTIDE SEQUENCE [LARGE SCALE GENOMIC DNA]</scope>
    <source>
        <strain evidence="2 3">BR7-21</strain>
    </source>
</reference>
<feature type="transmembrane region" description="Helical" evidence="1">
    <location>
        <begin position="23"/>
        <end position="40"/>
    </location>
</feature>
<protein>
    <submittedName>
        <fullName evidence="2">Uncharacterized protein</fullName>
    </submittedName>
</protein>
<accession>A0A5B8TZJ4</accession>
<keyword evidence="1" id="KW-1133">Transmembrane helix</keyword>
<organism evidence="2 3">
    <name type="scientific">Baekduia soli</name>
    <dbReference type="NCBI Taxonomy" id="496014"/>
    <lineage>
        <taxon>Bacteria</taxon>
        <taxon>Bacillati</taxon>
        <taxon>Actinomycetota</taxon>
        <taxon>Thermoleophilia</taxon>
        <taxon>Solirubrobacterales</taxon>
        <taxon>Baekduiaceae</taxon>
        <taxon>Baekduia</taxon>
    </lineage>
</organism>
<dbReference type="EMBL" id="CP042430">
    <property type="protein sequence ID" value="QEC46145.1"/>
    <property type="molecule type" value="Genomic_DNA"/>
</dbReference>
<dbReference type="RefSeq" id="WP_146915030.1">
    <property type="nucleotide sequence ID" value="NZ_CP042430.1"/>
</dbReference>
<keyword evidence="1" id="KW-0812">Transmembrane</keyword>
<sequence length="93" mass="9853">MELDGVPDDELRPALRRMAGERAATFAVLSCVLAGAYLLVPEIRRGIGYPGQAARTAPFDQAAGEIMDGVLDPVLERGPIHRAVPRQAAADAT</sequence>
<evidence type="ECO:0000256" key="1">
    <source>
        <dbReference type="SAM" id="Phobius"/>
    </source>
</evidence>
<dbReference type="OrthoDB" id="8447184at2"/>
<gene>
    <name evidence="2" type="ORF">FSW04_00235</name>
</gene>
<proteinExistence type="predicted"/>
<dbReference type="Proteomes" id="UP000321805">
    <property type="component" value="Chromosome"/>
</dbReference>
<evidence type="ECO:0000313" key="2">
    <source>
        <dbReference type="EMBL" id="QEC46145.1"/>
    </source>
</evidence>
<dbReference type="AlphaFoldDB" id="A0A5B8TZJ4"/>
<name>A0A5B8TZJ4_9ACTN</name>
<keyword evidence="1" id="KW-0472">Membrane</keyword>